<dbReference type="EMBL" id="LCBX01000049">
    <property type="protein sequence ID" value="KKS19400.1"/>
    <property type="molecule type" value="Genomic_DNA"/>
</dbReference>
<proteinExistence type="predicted"/>
<evidence type="ECO:0000313" key="1">
    <source>
        <dbReference type="EMBL" id="KKS19400.1"/>
    </source>
</evidence>
<gene>
    <name evidence="1" type="ORF">UU77_C0049G0003</name>
</gene>
<dbReference type="Proteomes" id="UP000034507">
    <property type="component" value="Unassembled WGS sequence"/>
</dbReference>
<sequence length="450" mass="50950">MLNTITETPLGETTLNETIDKEPRVAPQSSFPRQLINSIATEGREKGVKQDLLHKREITFNEWSELDNTLSHEQKQFINLPPEQRVMNMIDASSSQDELMIEIIDLDPENWEETLVEYCTDLERICTDRFMKIKKEDVDSALMSWERSGIISEDKIARLFGSYHRKTALELDTLLDWLEPLAAEHLKGKEGNKDYERFLHQEYYVLLIYAASSQVLSDACNDHLNGKRLIKNLQELPLINTAIGTHILDLRMGEKMRGMELNIQGISQKEMDFWNELKGVLPAHASVTEAHDSLLKGISTEVRSYEMIWDIAGNYGFHCELSDAFQDVRGKDVIVKDSDGLEISVVDVNTNNNFPSPVIFTILSEDGKLIVVENGEKKEYKEEVAERYNISSSLIRGLKEGGSPALILRMSKDVVSGKTGSEEIVQAAKAGLDSEIRHLYQKRKGTSNGS</sequence>
<reference evidence="1 2" key="1">
    <citation type="journal article" date="2015" name="Nature">
        <title>rRNA introns, odd ribosomes, and small enigmatic genomes across a large radiation of phyla.</title>
        <authorList>
            <person name="Brown C.T."/>
            <person name="Hug L.A."/>
            <person name="Thomas B.C."/>
            <person name="Sharon I."/>
            <person name="Castelle C.J."/>
            <person name="Singh A."/>
            <person name="Wilkins M.J."/>
            <person name="Williams K.H."/>
            <person name="Banfield J.F."/>
        </authorList>
    </citation>
    <scope>NUCLEOTIDE SEQUENCE [LARGE SCALE GENOMIC DNA]</scope>
</reference>
<protein>
    <submittedName>
        <fullName evidence="1">Uncharacterized protein</fullName>
    </submittedName>
</protein>
<evidence type="ECO:0000313" key="2">
    <source>
        <dbReference type="Proteomes" id="UP000034507"/>
    </source>
</evidence>
<comment type="caution">
    <text evidence="1">The sequence shown here is derived from an EMBL/GenBank/DDBJ whole genome shotgun (WGS) entry which is preliminary data.</text>
</comment>
<accession>A0A0G0X330</accession>
<name>A0A0G0X330_UNCKA</name>
<organism evidence="1 2">
    <name type="scientific">candidate division WWE3 bacterium GW2011_GWC1_41_7</name>
    <dbReference type="NCBI Taxonomy" id="1619119"/>
    <lineage>
        <taxon>Bacteria</taxon>
        <taxon>Katanobacteria</taxon>
    </lineage>
</organism>
<dbReference type="AlphaFoldDB" id="A0A0G0X330"/>